<sequence>MAAVAQAPPLLPSTSSSGSISRPSSSTATIKPTENKSASKPDEPNSISSTSDKPVAKVTVSEATPVDEKGEVKKENGDGEFGTALWHISSGLGPFHSSIPLCYCSRHARRSTSFHLDFSRMEGDDSAF</sequence>
<organism evidence="2 3">
    <name type="scientific">Kwoniella europaea PYCC6329</name>
    <dbReference type="NCBI Taxonomy" id="1423913"/>
    <lineage>
        <taxon>Eukaryota</taxon>
        <taxon>Fungi</taxon>
        <taxon>Dikarya</taxon>
        <taxon>Basidiomycota</taxon>
        <taxon>Agaricomycotina</taxon>
        <taxon>Tremellomycetes</taxon>
        <taxon>Tremellales</taxon>
        <taxon>Cryptococcaceae</taxon>
        <taxon>Kwoniella</taxon>
    </lineage>
</organism>
<feature type="compositionally biased region" description="Low complexity" evidence="1">
    <location>
        <begin position="12"/>
        <end position="26"/>
    </location>
</feature>
<feature type="region of interest" description="Disordered" evidence="1">
    <location>
        <begin position="1"/>
        <end position="78"/>
    </location>
</feature>
<dbReference type="GeneID" id="91106728"/>
<dbReference type="EMBL" id="CP144091">
    <property type="protein sequence ID" value="WWD09799.1"/>
    <property type="molecule type" value="Genomic_DNA"/>
</dbReference>
<name>A0AAX4KUF0_9TREE</name>
<dbReference type="RefSeq" id="XP_066087766.1">
    <property type="nucleotide sequence ID" value="XM_066231669.1"/>
</dbReference>
<protein>
    <submittedName>
        <fullName evidence="2">Uncharacterized protein</fullName>
    </submittedName>
</protein>
<evidence type="ECO:0000256" key="1">
    <source>
        <dbReference type="SAM" id="MobiDB-lite"/>
    </source>
</evidence>
<proteinExistence type="predicted"/>
<keyword evidence="3" id="KW-1185">Reference proteome</keyword>
<dbReference type="AlphaFoldDB" id="A0AAX4KUF0"/>
<gene>
    <name evidence="2" type="ORF">V865_007927</name>
</gene>
<reference evidence="2 3" key="1">
    <citation type="submission" date="2024-01" db="EMBL/GenBank/DDBJ databases">
        <title>Comparative genomics of Cryptococcus and Kwoniella reveals pathogenesis evolution and contrasting modes of karyotype evolution via chromosome fusion or intercentromeric recombination.</title>
        <authorList>
            <person name="Coelho M.A."/>
            <person name="David-Palma M."/>
            <person name="Shea T."/>
            <person name="Bowers K."/>
            <person name="McGinley-Smith S."/>
            <person name="Mohammad A.W."/>
            <person name="Gnirke A."/>
            <person name="Yurkov A.M."/>
            <person name="Nowrousian M."/>
            <person name="Sun S."/>
            <person name="Cuomo C.A."/>
            <person name="Heitman J."/>
        </authorList>
    </citation>
    <scope>NUCLEOTIDE SEQUENCE [LARGE SCALE GENOMIC DNA]</scope>
    <source>
        <strain evidence="2 3">PYCC6329</strain>
    </source>
</reference>
<feature type="compositionally biased region" description="Basic and acidic residues" evidence="1">
    <location>
        <begin position="66"/>
        <end position="77"/>
    </location>
</feature>
<dbReference type="KEGG" id="ker:91106728"/>
<accession>A0AAX4KUF0</accession>
<dbReference type="Proteomes" id="UP001358614">
    <property type="component" value="Chromosome 3"/>
</dbReference>
<feature type="compositionally biased region" description="Basic and acidic residues" evidence="1">
    <location>
        <begin position="33"/>
        <end position="43"/>
    </location>
</feature>
<evidence type="ECO:0000313" key="3">
    <source>
        <dbReference type="Proteomes" id="UP001358614"/>
    </source>
</evidence>
<evidence type="ECO:0000313" key="2">
    <source>
        <dbReference type="EMBL" id="WWD09799.1"/>
    </source>
</evidence>